<comment type="subcellular location">
    <subcellularLocation>
        <location evidence="1 9">Cell inner membrane</location>
        <topology evidence="1 9">Multi-pass membrane protein</topology>
    </subcellularLocation>
</comment>
<dbReference type="GO" id="GO:0043190">
    <property type="term" value="C:ATP-binding cassette (ABC) transporter complex"/>
    <property type="evidence" value="ECO:0007669"/>
    <property type="project" value="InterPro"/>
</dbReference>
<dbReference type="GO" id="GO:0140359">
    <property type="term" value="F:ABC-type transporter activity"/>
    <property type="evidence" value="ECO:0007669"/>
    <property type="project" value="InterPro"/>
</dbReference>
<dbReference type="HOGENOM" id="CLU_060703_5_1_6"/>
<protein>
    <recommendedName>
        <fullName evidence="9">Transport permease protein</fullName>
    </recommendedName>
</protein>
<evidence type="ECO:0000313" key="11">
    <source>
        <dbReference type="EMBL" id="ADW72991.1"/>
    </source>
</evidence>
<evidence type="ECO:0000256" key="3">
    <source>
        <dbReference type="ARBA" id="ARBA00022448"/>
    </source>
</evidence>
<dbReference type="RefSeq" id="WP_013574695.1">
    <property type="nucleotide sequence ID" value="NC_015061.1"/>
</dbReference>
<evidence type="ECO:0000256" key="4">
    <source>
        <dbReference type="ARBA" id="ARBA00022475"/>
    </source>
</evidence>
<evidence type="ECO:0000259" key="10">
    <source>
        <dbReference type="PROSITE" id="PS51012"/>
    </source>
</evidence>
<dbReference type="PANTHER" id="PTHR30413">
    <property type="entry name" value="INNER MEMBRANE TRANSPORT PERMEASE"/>
    <property type="match status" value="1"/>
</dbReference>
<keyword evidence="3 9" id="KW-0813">Transport</keyword>
<feature type="transmembrane region" description="Helical" evidence="9">
    <location>
        <begin position="144"/>
        <end position="165"/>
    </location>
</feature>
<name>A0A0H3F6Z0_RAHSY</name>
<reference evidence="11 12" key="2">
    <citation type="journal article" date="2012" name="J. Bacteriol.">
        <title>Complete Genome Sequence of Rahnella sp. Strain Y9602, a Gammaproteobacterium Isolate from Metal- and Radionuclide-Contaminated Soil.</title>
        <authorList>
            <person name="Martinez R.J."/>
            <person name="Bruce D."/>
            <person name="Detter C."/>
            <person name="Goodwin L.A."/>
            <person name="Han J."/>
            <person name="Han C.S."/>
            <person name="Held B."/>
            <person name="Land M.L."/>
            <person name="Mikhailova N."/>
            <person name="Nolan M."/>
            <person name="Pennacchio L."/>
            <person name="Pitluck S."/>
            <person name="Tapia R."/>
            <person name="Woyke T."/>
            <person name="Sobecky P.A."/>
        </authorList>
    </citation>
    <scope>NUCLEOTIDE SEQUENCE [LARGE SCALE GENOMIC DNA]</scope>
    <source>
        <strain evidence="11 12">Y9602</strain>
    </source>
</reference>
<evidence type="ECO:0000256" key="1">
    <source>
        <dbReference type="ARBA" id="ARBA00004429"/>
    </source>
</evidence>
<feature type="transmembrane region" description="Helical" evidence="9">
    <location>
        <begin position="177"/>
        <end position="195"/>
    </location>
</feature>
<dbReference type="PRINTS" id="PR00164">
    <property type="entry name" value="ABC2TRNSPORT"/>
</dbReference>
<evidence type="ECO:0000256" key="9">
    <source>
        <dbReference type="RuleBase" id="RU361157"/>
    </source>
</evidence>
<keyword evidence="7 9" id="KW-1133">Transmembrane helix</keyword>
<keyword evidence="5" id="KW-0997">Cell inner membrane</keyword>
<dbReference type="InterPro" id="IPR047817">
    <property type="entry name" value="ABC2_TM_bact-type"/>
</dbReference>
<evidence type="ECO:0000256" key="7">
    <source>
        <dbReference type="ARBA" id="ARBA00022989"/>
    </source>
</evidence>
<dbReference type="AlphaFoldDB" id="A0A0H3F6Z0"/>
<feature type="transmembrane region" description="Helical" evidence="9">
    <location>
        <begin position="32"/>
        <end position="55"/>
    </location>
</feature>
<organism evidence="11 12">
    <name type="scientific">Rahnella sp. (strain Y9602)</name>
    <dbReference type="NCBI Taxonomy" id="2703885"/>
    <lineage>
        <taxon>Bacteria</taxon>
        <taxon>Pseudomonadati</taxon>
        <taxon>Pseudomonadota</taxon>
        <taxon>Gammaproteobacteria</taxon>
        <taxon>Enterobacterales</taxon>
        <taxon>Yersiniaceae</taxon>
        <taxon>Rahnella</taxon>
    </lineage>
</organism>
<keyword evidence="8 9" id="KW-0472">Membrane</keyword>
<dbReference type="InterPro" id="IPR000412">
    <property type="entry name" value="ABC_2_transport"/>
</dbReference>
<evidence type="ECO:0000256" key="2">
    <source>
        <dbReference type="ARBA" id="ARBA00007783"/>
    </source>
</evidence>
<dbReference type="OrthoDB" id="9814458at2"/>
<evidence type="ECO:0000256" key="5">
    <source>
        <dbReference type="ARBA" id="ARBA00022519"/>
    </source>
</evidence>
<feature type="transmembrane region" description="Helical" evidence="9">
    <location>
        <begin position="114"/>
        <end position="132"/>
    </location>
</feature>
<reference evidence="12" key="1">
    <citation type="submission" date="2011-01" db="EMBL/GenBank/DDBJ databases">
        <title>Complete sequence of chromosome of Rahnella sp. Y9602.</title>
        <authorList>
            <consortium name="US DOE Joint Genome Institute"/>
            <person name="Lucas S."/>
            <person name="Copeland A."/>
            <person name="Lapidus A."/>
            <person name="Cheng J.-F."/>
            <person name="Goodwin L."/>
            <person name="Pitluck S."/>
            <person name="Lu M."/>
            <person name="Detter J.C."/>
            <person name="Han C."/>
            <person name="Tapia R."/>
            <person name="Land M."/>
            <person name="Hauser L."/>
            <person name="Kyrpides N."/>
            <person name="Ivanova N."/>
            <person name="Ovchinnikova G."/>
            <person name="Pagani I."/>
            <person name="Sobecky P.A."/>
            <person name="Martinez R.J."/>
            <person name="Woyke T."/>
        </authorList>
    </citation>
    <scope>NUCLEOTIDE SEQUENCE [LARGE SCALE GENOMIC DNA]</scope>
    <source>
        <strain evidence="12">Y9602</strain>
    </source>
</reference>
<feature type="domain" description="ABC transmembrane type-2" evidence="10">
    <location>
        <begin position="30"/>
        <end position="251"/>
    </location>
</feature>
<dbReference type="GO" id="GO:0015920">
    <property type="term" value="P:lipopolysaccharide transport"/>
    <property type="evidence" value="ECO:0007669"/>
    <property type="project" value="TreeGrafter"/>
</dbReference>
<dbReference type="PROSITE" id="PS51012">
    <property type="entry name" value="ABC_TM2"/>
    <property type="match status" value="1"/>
</dbReference>
<accession>A0A0H3F6Z0</accession>
<evidence type="ECO:0000256" key="6">
    <source>
        <dbReference type="ARBA" id="ARBA00022692"/>
    </source>
</evidence>
<keyword evidence="6 9" id="KW-0812">Transmembrane</keyword>
<proteinExistence type="inferred from homology"/>
<dbReference type="PIRSF" id="PIRSF006648">
    <property type="entry name" value="DrrB"/>
    <property type="match status" value="1"/>
</dbReference>
<feature type="transmembrane region" description="Helical" evidence="9">
    <location>
        <begin position="230"/>
        <end position="248"/>
    </location>
</feature>
<dbReference type="KEGG" id="rah:Rahaq_1368"/>
<dbReference type="EMBL" id="CP002505">
    <property type="protein sequence ID" value="ADW72991.1"/>
    <property type="molecule type" value="Genomic_DNA"/>
</dbReference>
<dbReference type="Pfam" id="PF01061">
    <property type="entry name" value="ABC2_membrane"/>
    <property type="match status" value="1"/>
</dbReference>
<gene>
    <name evidence="11" type="ordered locus">Rahaq_1368</name>
</gene>
<evidence type="ECO:0000313" key="12">
    <source>
        <dbReference type="Proteomes" id="UP000007257"/>
    </source>
</evidence>
<evidence type="ECO:0000256" key="8">
    <source>
        <dbReference type="ARBA" id="ARBA00023136"/>
    </source>
</evidence>
<feature type="transmembrane region" description="Helical" evidence="9">
    <location>
        <begin position="61"/>
        <end position="80"/>
    </location>
</feature>
<dbReference type="InterPro" id="IPR013525">
    <property type="entry name" value="ABC2_TM"/>
</dbReference>
<keyword evidence="4 9" id="KW-1003">Cell membrane</keyword>
<sequence>MARSGLEVQKAAVKALFLREIKTRFGKYRLGYLWAALEPMAHMLIMLAIFGYVMHRTMPDISFPVFLINGIIPFFVFSNITNRSIGAIEANQGLFNYRPVRPVDTIIARAMLEALIYAVVYVLLMAIVGLLGEEFEVTKLITLILVWVLLVLFSCGMGLIFMVVGKSFPETEKFLPILIKPLYFISCIMFSLHNIPKEYWPYLLWNPIVHVVELCRESVVPGYISEGVSLNYLAACTLVVLFIGLALYRNREEAMLTS</sequence>
<dbReference type="PANTHER" id="PTHR30413:SF8">
    <property type="entry name" value="TRANSPORT PERMEASE PROTEIN"/>
    <property type="match status" value="1"/>
</dbReference>
<dbReference type="Proteomes" id="UP000007257">
    <property type="component" value="Chromosome"/>
</dbReference>
<comment type="similarity">
    <text evidence="2 9">Belongs to the ABC-2 integral membrane protein family.</text>
</comment>
<dbReference type="eggNOG" id="COG1682">
    <property type="taxonomic scope" value="Bacteria"/>
</dbReference>